<dbReference type="GO" id="GO:0016787">
    <property type="term" value="F:hydrolase activity"/>
    <property type="evidence" value="ECO:0007669"/>
    <property type="project" value="UniProtKB-KW"/>
</dbReference>
<dbReference type="SUPFAM" id="SSF53474">
    <property type="entry name" value="alpha/beta-Hydrolases"/>
    <property type="match status" value="1"/>
</dbReference>
<evidence type="ECO:0000259" key="3">
    <source>
        <dbReference type="Pfam" id="PF07859"/>
    </source>
</evidence>
<comment type="caution">
    <text evidence="4">The sequence shown here is derived from an EMBL/GenBank/DDBJ whole genome shotgun (WGS) entry which is preliminary data.</text>
</comment>
<keyword evidence="2 4" id="KW-0378">Hydrolase</keyword>
<reference evidence="4 5" key="1">
    <citation type="submission" date="2020-08" db="EMBL/GenBank/DDBJ databases">
        <title>Genomic Encyclopedia of Type Strains, Phase IV (KMG-IV): sequencing the most valuable type-strain genomes for metagenomic binning, comparative biology and taxonomic classification.</title>
        <authorList>
            <person name="Goeker M."/>
        </authorList>
    </citation>
    <scope>NUCLEOTIDE SEQUENCE [LARGE SCALE GENOMIC DNA]</scope>
    <source>
        <strain evidence="4 5">DSM 25079</strain>
    </source>
</reference>
<protein>
    <submittedName>
        <fullName evidence="4">Acetyl esterase</fullName>
        <ecNumber evidence="4">3.1.1.-</ecNumber>
    </submittedName>
</protein>
<accession>A0A7W9AJT2</accession>
<organism evidence="4 5">
    <name type="scientific">Sphingobium boeckii</name>
    <dbReference type="NCBI Taxonomy" id="1082345"/>
    <lineage>
        <taxon>Bacteria</taxon>
        <taxon>Pseudomonadati</taxon>
        <taxon>Pseudomonadota</taxon>
        <taxon>Alphaproteobacteria</taxon>
        <taxon>Sphingomonadales</taxon>
        <taxon>Sphingomonadaceae</taxon>
        <taxon>Sphingobium</taxon>
    </lineage>
</organism>
<evidence type="ECO:0000313" key="4">
    <source>
        <dbReference type="EMBL" id="MBB5686878.1"/>
    </source>
</evidence>
<dbReference type="AlphaFoldDB" id="A0A7W9AJT2"/>
<dbReference type="EC" id="3.1.1.-" evidence="4"/>
<evidence type="ECO:0000256" key="2">
    <source>
        <dbReference type="ARBA" id="ARBA00022801"/>
    </source>
</evidence>
<comment type="similarity">
    <text evidence="1">Belongs to the 'GDXG' lipolytic enzyme family.</text>
</comment>
<evidence type="ECO:0000256" key="1">
    <source>
        <dbReference type="ARBA" id="ARBA00010515"/>
    </source>
</evidence>
<dbReference type="EMBL" id="JACIJC010000004">
    <property type="protein sequence ID" value="MBB5686878.1"/>
    <property type="molecule type" value="Genomic_DNA"/>
</dbReference>
<dbReference type="PROSITE" id="PS01173">
    <property type="entry name" value="LIPASE_GDXG_HIS"/>
    <property type="match status" value="1"/>
</dbReference>
<keyword evidence="5" id="KW-1185">Reference proteome</keyword>
<dbReference type="Proteomes" id="UP000549617">
    <property type="component" value="Unassembled WGS sequence"/>
</dbReference>
<dbReference type="PANTHER" id="PTHR48081">
    <property type="entry name" value="AB HYDROLASE SUPERFAMILY PROTEIN C4A8.06C"/>
    <property type="match status" value="1"/>
</dbReference>
<proteinExistence type="inferred from homology"/>
<dbReference type="InterPro" id="IPR050300">
    <property type="entry name" value="GDXG_lipolytic_enzyme"/>
</dbReference>
<name>A0A7W9AJT2_9SPHN</name>
<dbReference type="PANTHER" id="PTHR48081:SF8">
    <property type="entry name" value="ALPHA_BETA HYDROLASE FOLD-3 DOMAIN-CONTAINING PROTEIN-RELATED"/>
    <property type="match status" value="1"/>
</dbReference>
<dbReference type="InterPro" id="IPR029058">
    <property type="entry name" value="AB_hydrolase_fold"/>
</dbReference>
<gene>
    <name evidence="4" type="ORF">FHS49_002902</name>
</gene>
<feature type="domain" description="Alpha/beta hydrolase fold-3" evidence="3">
    <location>
        <begin position="81"/>
        <end position="286"/>
    </location>
</feature>
<dbReference type="RefSeq" id="WP_184019704.1">
    <property type="nucleotide sequence ID" value="NZ_JACIJC010000004.1"/>
</dbReference>
<dbReference type="InterPro" id="IPR013094">
    <property type="entry name" value="AB_hydrolase_3"/>
</dbReference>
<dbReference type="Gene3D" id="3.40.50.1820">
    <property type="entry name" value="alpha/beta hydrolase"/>
    <property type="match status" value="1"/>
</dbReference>
<evidence type="ECO:0000313" key="5">
    <source>
        <dbReference type="Proteomes" id="UP000549617"/>
    </source>
</evidence>
<dbReference type="Pfam" id="PF07859">
    <property type="entry name" value="Abhydrolase_3"/>
    <property type="match status" value="1"/>
</dbReference>
<sequence>MMDDVDPHIRRFHHQVNADYARLSAGGYADISARRAVAEEVRAPWTAGGPVMAKTEELIVGAGKLRVRIHRPNADPVLPVLLYIHGGGWMLFSIDTHDRLMREYAARVGCAVIGVDYSLSPEVRFPHALDEIVDVVGWVRSDGAAHGLDPERVAIGGDSAGANLSLATALRLRDAGEPPLNALLLNYGAFDTEIRDSHSRYDGDAYNLTASEMVDFWDAYLGPDGDRQSPYARPMLAKLHNLPPAFLCIAACDILADENRAMSAKLRDAGVEVRMTVYAGAIHSFLESMNISDMANTAIADGADWLKRHLKSGASAAD</sequence>
<dbReference type="InterPro" id="IPR002168">
    <property type="entry name" value="Lipase_GDXG_HIS_AS"/>
</dbReference>